<dbReference type="HOGENOM" id="CLU_141796_0_0_1"/>
<reference evidence="3" key="2">
    <citation type="submission" date="2015-01" db="EMBL/GenBank/DDBJ databases">
        <title>Evolutionary Origins and Diversification of the Mycorrhizal Mutualists.</title>
        <authorList>
            <consortium name="DOE Joint Genome Institute"/>
            <consortium name="Mycorrhizal Genomics Consortium"/>
            <person name="Kohler A."/>
            <person name="Kuo A."/>
            <person name="Nagy L.G."/>
            <person name="Floudas D."/>
            <person name="Copeland A."/>
            <person name="Barry K.W."/>
            <person name="Cichocki N."/>
            <person name="Veneault-Fourrey C."/>
            <person name="LaButti K."/>
            <person name="Lindquist E.A."/>
            <person name="Lipzen A."/>
            <person name="Lundell T."/>
            <person name="Morin E."/>
            <person name="Murat C."/>
            <person name="Riley R."/>
            <person name="Ohm R."/>
            <person name="Sun H."/>
            <person name="Tunlid A."/>
            <person name="Henrissat B."/>
            <person name="Grigoriev I.V."/>
            <person name="Hibbett D.S."/>
            <person name="Martin F."/>
        </authorList>
    </citation>
    <scope>NUCLEOTIDE SEQUENCE [LARGE SCALE GENOMIC DNA]</scope>
    <source>
        <strain evidence="3">ATCC 200175</strain>
    </source>
</reference>
<sequence>MTAQQSVDMDRFSNATALDISWSDLYAVGVVLIALSIFSIIIIGSVKLLILSFKALARFVLYLLGFRPGGVERDSIASRYQSKNYGGHVPDDSHFARFQAYGADSEDEGRSLFAIIVGSGIWLAGAGYVYVLGRDWGWWN</sequence>
<keyword evidence="1" id="KW-0812">Transmembrane</keyword>
<dbReference type="Proteomes" id="UP000053647">
    <property type="component" value="Unassembled WGS sequence"/>
</dbReference>
<feature type="transmembrane region" description="Helical" evidence="1">
    <location>
        <begin position="112"/>
        <end position="131"/>
    </location>
</feature>
<keyword evidence="3" id="KW-1185">Reference proteome</keyword>
<evidence type="ECO:0000313" key="2">
    <source>
        <dbReference type="EMBL" id="KIJ09626.1"/>
    </source>
</evidence>
<evidence type="ECO:0000313" key="3">
    <source>
        <dbReference type="Proteomes" id="UP000053647"/>
    </source>
</evidence>
<protein>
    <submittedName>
        <fullName evidence="2">Uncharacterized protein</fullName>
    </submittedName>
</protein>
<dbReference type="OrthoDB" id="440424at2759"/>
<accession>A0A0C9TR55</accession>
<gene>
    <name evidence="2" type="ORF">PAXINDRAFT_102210</name>
</gene>
<proteinExistence type="predicted"/>
<keyword evidence="1" id="KW-0472">Membrane</keyword>
<reference evidence="2 3" key="1">
    <citation type="submission" date="2014-06" db="EMBL/GenBank/DDBJ databases">
        <authorList>
            <consortium name="DOE Joint Genome Institute"/>
            <person name="Kuo A."/>
            <person name="Kohler A."/>
            <person name="Nagy L.G."/>
            <person name="Floudas D."/>
            <person name="Copeland A."/>
            <person name="Barry K.W."/>
            <person name="Cichocki N."/>
            <person name="Veneault-Fourrey C."/>
            <person name="LaButti K."/>
            <person name="Lindquist E.A."/>
            <person name="Lipzen A."/>
            <person name="Lundell T."/>
            <person name="Morin E."/>
            <person name="Murat C."/>
            <person name="Sun H."/>
            <person name="Tunlid A."/>
            <person name="Henrissat B."/>
            <person name="Grigoriev I.V."/>
            <person name="Hibbett D.S."/>
            <person name="Martin F."/>
            <person name="Nordberg H.P."/>
            <person name="Cantor M.N."/>
            <person name="Hua S.X."/>
        </authorList>
    </citation>
    <scope>NUCLEOTIDE SEQUENCE [LARGE SCALE GENOMIC DNA]</scope>
    <source>
        <strain evidence="2 3">ATCC 200175</strain>
    </source>
</reference>
<dbReference type="InterPro" id="IPR038213">
    <property type="entry name" value="IFI6/IFI27-like_sf"/>
</dbReference>
<keyword evidence="1" id="KW-1133">Transmembrane helix</keyword>
<evidence type="ECO:0000256" key="1">
    <source>
        <dbReference type="SAM" id="Phobius"/>
    </source>
</evidence>
<dbReference type="AlphaFoldDB" id="A0A0C9TR55"/>
<dbReference type="EMBL" id="KN819446">
    <property type="protein sequence ID" value="KIJ09626.1"/>
    <property type="molecule type" value="Genomic_DNA"/>
</dbReference>
<name>A0A0C9TR55_PAXIN</name>
<organism evidence="2 3">
    <name type="scientific">Paxillus involutus ATCC 200175</name>
    <dbReference type="NCBI Taxonomy" id="664439"/>
    <lineage>
        <taxon>Eukaryota</taxon>
        <taxon>Fungi</taxon>
        <taxon>Dikarya</taxon>
        <taxon>Basidiomycota</taxon>
        <taxon>Agaricomycotina</taxon>
        <taxon>Agaricomycetes</taxon>
        <taxon>Agaricomycetidae</taxon>
        <taxon>Boletales</taxon>
        <taxon>Paxilineae</taxon>
        <taxon>Paxillaceae</taxon>
        <taxon>Paxillus</taxon>
    </lineage>
</organism>
<feature type="transmembrane region" description="Helical" evidence="1">
    <location>
        <begin position="25"/>
        <end position="50"/>
    </location>
</feature>
<dbReference type="Gene3D" id="6.10.110.10">
    <property type="match status" value="1"/>
</dbReference>